<protein>
    <submittedName>
        <fullName evidence="1">Uncharacterized protein</fullName>
    </submittedName>
</protein>
<evidence type="ECO:0000313" key="1">
    <source>
        <dbReference type="EMBL" id="KAK9107412.1"/>
    </source>
</evidence>
<dbReference type="AlphaFoldDB" id="A0AAP0I290"/>
<keyword evidence="2" id="KW-1185">Reference proteome</keyword>
<organism evidence="1 2">
    <name type="scientific">Stephania yunnanensis</name>
    <dbReference type="NCBI Taxonomy" id="152371"/>
    <lineage>
        <taxon>Eukaryota</taxon>
        <taxon>Viridiplantae</taxon>
        <taxon>Streptophyta</taxon>
        <taxon>Embryophyta</taxon>
        <taxon>Tracheophyta</taxon>
        <taxon>Spermatophyta</taxon>
        <taxon>Magnoliopsida</taxon>
        <taxon>Ranunculales</taxon>
        <taxon>Menispermaceae</taxon>
        <taxon>Menispermoideae</taxon>
        <taxon>Cissampelideae</taxon>
        <taxon>Stephania</taxon>
    </lineage>
</organism>
<reference evidence="1 2" key="1">
    <citation type="submission" date="2024-01" db="EMBL/GenBank/DDBJ databases">
        <title>Genome assemblies of Stephania.</title>
        <authorList>
            <person name="Yang L."/>
        </authorList>
    </citation>
    <scope>NUCLEOTIDE SEQUENCE [LARGE SCALE GENOMIC DNA]</scope>
    <source>
        <strain evidence="1">YNDBR</strain>
        <tissue evidence="1">Leaf</tissue>
    </source>
</reference>
<sequence>MMMCPAETIYHPLPDHAMSATPVPDAQLVGGIKNACTPIDDLDMSRGVRGPLGHRFDQLTL</sequence>
<name>A0AAP0I290_9MAGN</name>
<accession>A0AAP0I290</accession>
<dbReference type="Proteomes" id="UP001420932">
    <property type="component" value="Unassembled WGS sequence"/>
</dbReference>
<proteinExistence type="predicted"/>
<gene>
    <name evidence="1" type="ORF">Syun_023423</name>
</gene>
<comment type="caution">
    <text evidence="1">The sequence shown here is derived from an EMBL/GenBank/DDBJ whole genome shotgun (WGS) entry which is preliminary data.</text>
</comment>
<dbReference type="EMBL" id="JBBNAF010000010">
    <property type="protein sequence ID" value="KAK9107412.1"/>
    <property type="molecule type" value="Genomic_DNA"/>
</dbReference>
<evidence type="ECO:0000313" key="2">
    <source>
        <dbReference type="Proteomes" id="UP001420932"/>
    </source>
</evidence>